<dbReference type="EMBL" id="CP031311">
    <property type="protein sequence ID" value="QCC47448.1"/>
    <property type="molecule type" value="Genomic_DNA"/>
</dbReference>
<dbReference type="InterPro" id="IPR003615">
    <property type="entry name" value="HNH_nuc"/>
</dbReference>
<feature type="compositionally biased region" description="Basic and acidic residues" evidence="1">
    <location>
        <begin position="11"/>
        <end position="26"/>
    </location>
</feature>
<dbReference type="Proteomes" id="UP000236740">
    <property type="component" value="Unassembled WGS sequence"/>
</dbReference>
<dbReference type="SUPFAM" id="SSF54060">
    <property type="entry name" value="His-Me finger endonucleases"/>
    <property type="match status" value="1"/>
</dbReference>
<sequence length="250" mass="28095">MSSDPDAPDSDLVRSAEKAVDQDEALRRARQSARTLRAWSEVAGEDPTDVLEEIGSDPEVATDGGMRSFTVGPRVEFSLDHYPRIRVSEGGREWYVYLHRLTAFAHGELDALDDERHVHHVDGDRWNNAPENLEAVASHEHDELHEHTVIADGGIEMDVANVDVEAFAEDKTISEDGLRMEIDLYRRVQLAVNEDDVDPREVQAAVESLADDLQDVADVPDEWILEGRFGLQQCDLEDPGLTDRIVGWFR</sequence>
<evidence type="ECO:0000313" key="5">
    <source>
        <dbReference type="Proteomes" id="UP000236740"/>
    </source>
</evidence>
<gene>
    <name evidence="3" type="ORF">DV707_07105</name>
    <name evidence="4" type="ORF">SAMN04488133_0123</name>
</gene>
<dbReference type="GeneID" id="39857844"/>
<keyword evidence="4" id="KW-0378">Hydrolase</keyword>
<evidence type="ECO:0000313" key="3">
    <source>
        <dbReference type="EMBL" id="QCC47448.1"/>
    </source>
</evidence>
<dbReference type="EMBL" id="FNVN01000001">
    <property type="protein sequence ID" value="SEF55826.1"/>
    <property type="molecule type" value="Genomic_DNA"/>
</dbReference>
<dbReference type="AlphaFoldDB" id="A0A1H5SZ60"/>
<feature type="region of interest" description="Disordered" evidence="1">
    <location>
        <begin position="1"/>
        <end position="26"/>
    </location>
</feature>
<evidence type="ECO:0000256" key="1">
    <source>
        <dbReference type="SAM" id="MobiDB-lite"/>
    </source>
</evidence>
<proteinExistence type="predicted"/>
<accession>A0A1H5SZ60</accession>
<keyword evidence="5" id="KW-1185">Reference proteome</keyword>
<protein>
    <submittedName>
        <fullName evidence="4">HNH endonuclease</fullName>
    </submittedName>
</protein>
<organism evidence="4 5">
    <name type="scientific">Halobellus limi</name>
    <dbReference type="NCBI Taxonomy" id="699433"/>
    <lineage>
        <taxon>Archaea</taxon>
        <taxon>Methanobacteriati</taxon>
        <taxon>Methanobacteriota</taxon>
        <taxon>Stenosarchaea group</taxon>
        <taxon>Halobacteria</taxon>
        <taxon>Halobacteriales</taxon>
        <taxon>Haloferacaceae</taxon>
        <taxon>Halobellus</taxon>
    </lineage>
</organism>
<reference evidence="3 6" key="2">
    <citation type="journal article" date="2019" name="Nat. Commun.">
        <title>A new type of DNA phosphorothioation-based antiviral system in archaea.</title>
        <authorList>
            <person name="Xiong L."/>
            <person name="Liu S."/>
            <person name="Chen S."/>
            <person name="Xiao Y."/>
            <person name="Zhu B."/>
            <person name="Gao Y."/>
            <person name="Zhang Y."/>
            <person name="Chen B."/>
            <person name="Luo J."/>
            <person name="Deng Z."/>
            <person name="Chen X."/>
            <person name="Wang L."/>
            <person name="Chen S."/>
        </authorList>
    </citation>
    <scope>NUCLEOTIDE SEQUENCE [LARGE SCALE GENOMIC DNA]</scope>
    <source>
        <strain evidence="3 6">CGMCC 1.10331</strain>
    </source>
</reference>
<feature type="domain" description="HNH nuclease" evidence="2">
    <location>
        <begin position="97"/>
        <end position="141"/>
    </location>
</feature>
<evidence type="ECO:0000313" key="6">
    <source>
        <dbReference type="Proteomes" id="UP000296733"/>
    </source>
</evidence>
<dbReference type="Pfam" id="PF13392">
    <property type="entry name" value="HNH_3"/>
    <property type="match status" value="1"/>
</dbReference>
<dbReference type="GO" id="GO:0004519">
    <property type="term" value="F:endonuclease activity"/>
    <property type="evidence" value="ECO:0007669"/>
    <property type="project" value="UniProtKB-KW"/>
</dbReference>
<dbReference type="InterPro" id="IPR044925">
    <property type="entry name" value="His-Me_finger_sf"/>
</dbReference>
<keyword evidence="4" id="KW-0540">Nuclease</keyword>
<dbReference type="CDD" id="cd00085">
    <property type="entry name" value="HNHc"/>
    <property type="match status" value="1"/>
</dbReference>
<dbReference type="KEGG" id="hlm:DV707_07105"/>
<evidence type="ECO:0000313" key="4">
    <source>
        <dbReference type="EMBL" id="SEF55826.1"/>
    </source>
</evidence>
<name>A0A1H5SZ60_9EURY</name>
<keyword evidence="4" id="KW-0255">Endonuclease</keyword>
<dbReference type="RefSeq" id="WP_103989950.1">
    <property type="nucleotide sequence ID" value="NZ_CP031311.1"/>
</dbReference>
<dbReference type="OrthoDB" id="223711at2157"/>
<evidence type="ECO:0000259" key="2">
    <source>
        <dbReference type="Pfam" id="PF13392"/>
    </source>
</evidence>
<reference evidence="4 5" key="1">
    <citation type="submission" date="2016-10" db="EMBL/GenBank/DDBJ databases">
        <authorList>
            <person name="de Groot N.N."/>
        </authorList>
    </citation>
    <scope>NUCLEOTIDE SEQUENCE [LARGE SCALE GENOMIC DNA]</scope>
    <source>
        <strain evidence="4 5">CGMCC 1.10331</strain>
    </source>
</reference>
<dbReference type="Gene3D" id="3.90.75.20">
    <property type="match status" value="1"/>
</dbReference>
<dbReference type="Proteomes" id="UP000296733">
    <property type="component" value="Chromosome"/>
</dbReference>